<evidence type="ECO:0000313" key="9">
    <source>
        <dbReference type="Proteomes" id="UP000838748"/>
    </source>
</evidence>
<dbReference type="PANTHER" id="PTHR30480">
    <property type="entry name" value="BETA-HEXOSAMINIDASE-RELATED"/>
    <property type="match status" value="1"/>
</dbReference>
<dbReference type="EC" id="3.2.1.52" evidence="3"/>
<keyword evidence="5 8" id="KW-0326">Glycosidase</keyword>
<evidence type="ECO:0000256" key="3">
    <source>
        <dbReference type="ARBA" id="ARBA00012663"/>
    </source>
</evidence>
<dbReference type="InterPro" id="IPR017853">
    <property type="entry name" value="GH"/>
</dbReference>
<accession>A0ABN8E113</accession>
<dbReference type="Proteomes" id="UP000838748">
    <property type="component" value="Unassembled WGS sequence"/>
</dbReference>
<evidence type="ECO:0000256" key="2">
    <source>
        <dbReference type="ARBA" id="ARBA00005336"/>
    </source>
</evidence>
<feature type="chain" id="PRO_5045201529" description="beta-N-acetylhexosaminidase" evidence="6">
    <location>
        <begin position="32"/>
        <end position="396"/>
    </location>
</feature>
<dbReference type="InterPro" id="IPR001764">
    <property type="entry name" value="Glyco_hydro_3_N"/>
</dbReference>
<dbReference type="EMBL" id="CAKLDM010000001">
    <property type="protein sequence ID" value="CAH0536521.1"/>
    <property type="molecule type" value="Genomic_DNA"/>
</dbReference>
<comment type="catalytic activity">
    <reaction evidence="1">
        <text>Hydrolysis of terminal non-reducing N-acetyl-D-hexosamine residues in N-acetyl-beta-D-hexosaminides.</text>
        <dbReference type="EC" id="3.2.1.52"/>
    </reaction>
</comment>
<dbReference type="Pfam" id="PF00933">
    <property type="entry name" value="Glyco_hydro_3"/>
    <property type="match status" value="1"/>
</dbReference>
<dbReference type="GO" id="GO:0004563">
    <property type="term" value="F:beta-N-acetylhexosaminidase activity"/>
    <property type="evidence" value="ECO:0007669"/>
    <property type="project" value="UniProtKB-EC"/>
</dbReference>
<protein>
    <recommendedName>
        <fullName evidence="3">beta-N-acetylhexosaminidase</fullName>
        <ecNumber evidence="3">3.2.1.52</ecNumber>
    </recommendedName>
</protein>
<dbReference type="RefSeq" id="WP_237359873.1">
    <property type="nucleotide sequence ID" value="NZ_CAKLDM010000001.1"/>
</dbReference>
<keyword evidence="6" id="KW-0732">Signal</keyword>
<comment type="similarity">
    <text evidence="2">Belongs to the glycosyl hydrolase 3 family.</text>
</comment>
<keyword evidence="9" id="KW-1185">Reference proteome</keyword>
<feature type="domain" description="Glycoside hydrolase family 3 N-terminal" evidence="7">
    <location>
        <begin position="38"/>
        <end position="380"/>
    </location>
</feature>
<dbReference type="Gene3D" id="3.20.20.300">
    <property type="entry name" value="Glycoside hydrolase, family 3, N-terminal domain"/>
    <property type="match status" value="1"/>
</dbReference>
<sequence length="396" mass="43900">MKPSTVNKRINKLSLSVLCSALFSISPASYASSTQAPTLKQEVGQMLMVGLYGTKISADSPIVKEMSEYDIGGIILFDHQDDKTRNIADPKQLKQLTSDLQTYARQTELPPLLIGIDQEGGMISNLKEKKGFRFFSDLSEQQLGTMNFPPYTQYQAYTQGELMNEEGVNLDFAPVVDLNINPDNPAIGKYQRSFGKDVPLVVKMARAEIDGYHKAGIMCTLKHFPGLGSASSNTDFNSVDVTKTWSPKELEPYQQLINIPDPCQFIMVTHLINKKLDKTGQLASLSKPIVTGLLRNKIGFKGLIITDDMDAKAIENKYDMRVAVQKAVLAGNDIILVGGVMGNDPYNIAKTAYTAIYDLAKSSPEARKLVDADYQKIISVKRDHFHQTKKHQNIKS</sequence>
<dbReference type="SUPFAM" id="SSF51445">
    <property type="entry name" value="(Trans)glycosidases"/>
    <property type="match status" value="1"/>
</dbReference>
<evidence type="ECO:0000259" key="7">
    <source>
        <dbReference type="Pfam" id="PF00933"/>
    </source>
</evidence>
<reference evidence="8" key="1">
    <citation type="submission" date="2021-11" db="EMBL/GenBank/DDBJ databases">
        <authorList>
            <person name="Rodrigo-Torres L."/>
            <person name="Arahal R. D."/>
            <person name="Lucena T."/>
        </authorList>
    </citation>
    <scope>NUCLEOTIDE SEQUENCE</scope>
    <source>
        <strain evidence="8">CECT 7928</strain>
    </source>
</reference>
<feature type="signal peptide" evidence="6">
    <location>
        <begin position="1"/>
        <end position="31"/>
    </location>
</feature>
<evidence type="ECO:0000313" key="8">
    <source>
        <dbReference type="EMBL" id="CAH0536521.1"/>
    </source>
</evidence>
<evidence type="ECO:0000256" key="6">
    <source>
        <dbReference type="SAM" id="SignalP"/>
    </source>
</evidence>
<organism evidence="8 9">
    <name type="scientific">Vibrio marisflavi CECT 7928</name>
    <dbReference type="NCBI Taxonomy" id="634439"/>
    <lineage>
        <taxon>Bacteria</taxon>
        <taxon>Pseudomonadati</taxon>
        <taxon>Pseudomonadota</taxon>
        <taxon>Gammaproteobacteria</taxon>
        <taxon>Vibrionales</taxon>
        <taxon>Vibrionaceae</taxon>
        <taxon>Vibrio</taxon>
    </lineage>
</organism>
<gene>
    <name evidence="8" type="primary">nagZ_1</name>
    <name evidence="8" type="ORF">VMF7928_00468</name>
</gene>
<name>A0ABN8E113_9VIBR</name>
<dbReference type="InterPro" id="IPR036962">
    <property type="entry name" value="Glyco_hydro_3_N_sf"/>
</dbReference>
<dbReference type="PANTHER" id="PTHR30480:SF13">
    <property type="entry name" value="BETA-HEXOSAMINIDASE"/>
    <property type="match status" value="1"/>
</dbReference>
<dbReference type="InterPro" id="IPR050226">
    <property type="entry name" value="NagZ_Beta-hexosaminidase"/>
</dbReference>
<evidence type="ECO:0000256" key="1">
    <source>
        <dbReference type="ARBA" id="ARBA00001231"/>
    </source>
</evidence>
<proteinExistence type="inferred from homology"/>
<evidence type="ECO:0000256" key="5">
    <source>
        <dbReference type="ARBA" id="ARBA00023295"/>
    </source>
</evidence>
<comment type="caution">
    <text evidence="8">The sequence shown here is derived from an EMBL/GenBank/DDBJ whole genome shotgun (WGS) entry which is preliminary data.</text>
</comment>
<keyword evidence="4 8" id="KW-0378">Hydrolase</keyword>
<evidence type="ECO:0000256" key="4">
    <source>
        <dbReference type="ARBA" id="ARBA00022801"/>
    </source>
</evidence>